<feature type="transmembrane region" description="Helical" evidence="1">
    <location>
        <begin position="310"/>
        <end position="333"/>
    </location>
</feature>
<name>A0ABR9PUX2_9BACT</name>
<keyword evidence="3" id="KW-1185">Reference proteome</keyword>
<dbReference type="Proteomes" id="UP001516472">
    <property type="component" value="Unassembled WGS sequence"/>
</dbReference>
<protein>
    <recommendedName>
        <fullName evidence="4">Glycosyltransferase RgtA/B/C/D-like domain-containing protein</fullName>
    </recommendedName>
</protein>
<evidence type="ECO:0000256" key="1">
    <source>
        <dbReference type="SAM" id="Phobius"/>
    </source>
</evidence>
<feature type="transmembrane region" description="Helical" evidence="1">
    <location>
        <begin position="376"/>
        <end position="397"/>
    </location>
</feature>
<sequence>MTPASPSLASARPTASWVHRALKAFLPTVFVLGMLANFFYYRADPLMPAIRSDGYGYHLYLSALFVQHDLSFRTEMAEWGATLNSSLGLTLDERTGRYLNRFPPGQALLMTPAFLIAHVSAPLVGAQQDGYSRPYHVAAALNGLLALLIGLALLRRALEEAGYAPPVVLATLVAVTFGTNLFHYGSIEASMSHAYSFALFAALLLLVPRFYREPTVRRALLLGFVLGFIALVRNTNALMALFVLLYGVFDPPTQRTRFAFIRDNVGKVALALLAFFAVMSILFAYWRYATGRWLVFSYRGYGFRFDQPQVLAVLFSVRKGLFFWAPLWLFAVAGFVRDRERLKPYLLPLLLFFILQTYLVATWWHWPYGSSFGHRAYTEASAIFAFGLAGFLTRLRTPASRSFVAGVLVLLVLHQGFLMLRYCQERLPGDRTTWEQYRALFTGS</sequence>
<dbReference type="RefSeq" id="WP_193428851.1">
    <property type="nucleotide sequence ID" value="NZ_CBCSIP010000380.1"/>
</dbReference>
<feature type="transmembrane region" description="Helical" evidence="1">
    <location>
        <begin position="166"/>
        <end position="184"/>
    </location>
</feature>
<feature type="transmembrane region" description="Helical" evidence="1">
    <location>
        <begin position="403"/>
        <end position="423"/>
    </location>
</feature>
<proteinExistence type="predicted"/>
<gene>
    <name evidence="2" type="ORF">G4177_26065</name>
</gene>
<evidence type="ECO:0000313" key="2">
    <source>
        <dbReference type="EMBL" id="MBE4751644.1"/>
    </source>
</evidence>
<feature type="transmembrane region" description="Helical" evidence="1">
    <location>
        <begin position="219"/>
        <end position="248"/>
    </location>
</feature>
<feature type="transmembrane region" description="Helical" evidence="1">
    <location>
        <begin position="345"/>
        <end position="364"/>
    </location>
</feature>
<keyword evidence="1" id="KW-0812">Transmembrane</keyword>
<feature type="transmembrane region" description="Helical" evidence="1">
    <location>
        <begin position="20"/>
        <end position="41"/>
    </location>
</feature>
<evidence type="ECO:0000313" key="3">
    <source>
        <dbReference type="Proteomes" id="UP001516472"/>
    </source>
</evidence>
<accession>A0ABR9PUX2</accession>
<organism evidence="2 3">
    <name type="scientific">Corallococcus soli</name>
    <dbReference type="NCBI Taxonomy" id="2710757"/>
    <lineage>
        <taxon>Bacteria</taxon>
        <taxon>Pseudomonadati</taxon>
        <taxon>Myxococcota</taxon>
        <taxon>Myxococcia</taxon>
        <taxon>Myxococcales</taxon>
        <taxon>Cystobacterineae</taxon>
        <taxon>Myxococcaceae</taxon>
        <taxon>Corallococcus</taxon>
    </lineage>
</organism>
<feature type="transmembrane region" description="Helical" evidence="1">
    <location>
        <begin position="268"/>
        <end position="289"/>
    </location>
</feature>
<keyword evidence="1" id="KW-0472">Membrane</keyword>
<comment type="caution">
    <text evidence="2">The sequence shown here is derived from an EMBL/GenBank/DDBJ whole genome shotgun (WGS) entry which is preliminary data.</text>
</comment>
<evidence type="ECO:0008006" key="4">
    <source>
        <dbReference type="Google" id="ProtNLM"/>
    </source>
</evidence>
<keyword evidence="1" id="KW-1133">Transmembrane helix</keyword>
<feature type="transmembrane region" description="Helical" evidence="1">
    <location>
        <begin position="190"/>
        <end position="207"/>
    </location>
</feature>
<dbReference type="EMBL" id="JAAIYO010000009">
    <property type="protein sequence ID" value="MBE4751644.1"/>
    <property type="molecule type" value="Genomic_DNA"/>
</dbReference>
<reference evidence="2 3" key="1">
    <citation type="submission" date="2020-02" db="EMBL/GenBank/DDBJ databases">
        <authorList>
            <person name="Babadi Z.K."/>
            <person name="Risdian C."/>
            <person name="Ebrahimipour G.H."/>
            <person name="Wink J."/>
        </authorList>
    </citation>
    <scope>NUCLEOTIDE SEQUENCE [LARGE SCALE GENOMIC DNA]</scope>
    <source>
        <strain evidence="2 3">ZKHCc1 1396</strain>
    </source>
</reference>
<feature type="transmembrane region" description="Helical" evidence="1">
    <location>
        <begin position="137"/>
        <end position="154"/>
    </location>
</feature>